<evidence type="ECO:0000313" key="4">
    <source>
        <dbReference type="Proteomes" id="UP000091956"/>
    </source>
</evidence>
<keyword evidence="2" id="KW-0472">Membrane</keyword>
<keyword evidence="2" id="KW-0812">Transmembrane</keyword>
<evidence type="ECO:0000313" key="3">
    <source>
        <dbReference type="EMBL" id="OBT97808.1"/>
    </source>
</evidence>
<feature type="coiled-coil region" evidence="1">
    <location>
        <begin position="119"/>
        <end position="146"/>
    </location>
</feature>
<dbReference type="OrthoDB" id="10432058at2759"/>
<dbReference type="EMBL" id="KV460220">
    <property type="protein sequence ID" value="OBT97808.1"/>
    <property type="molecule type" value="Genomic_DNA"/>
</dbReference>
<dbReference type="AlphaFoldDB" id="A0A1B8GPR0"/>
<gene>
    <name evidence="3" type="ORF">VE01_05116</name>
</gene>
<sequence length="151" mass="17519">MTPGRTRSLSTISPNSNYRVMVPKSNTESEATINGIKSKLQALENKINTETEFHQQDAKFNSFSYDMRSRDISYIYESELRSRQNELGNKFYTQKIWQLYSAIIALVAVFIGVLSALSAVDLARSNRELERLYKKKRRENKQREDTLAIEQ</sequence>
<dbReference type="GeneID" id="28838502"/>
<reference evidence="4" key="2">
    <citation type="journal article" date="2018" name="Nat. Commun.">
        <title>Extreme sensitivity to ultraviolet light in the fungal pathogen causing white-nose syndrome of bats.</title>
        <authorList>
            <person name="Palmer J.M."/>
            <person name="Drees K.P."/>
            <person name="Foster J.T."/>
            <person name="Lindner D.L."/>
        </authorList>
    </citation>
    <scope>NUCLEOTIDE SEQUENCE [LARGE SCALE GENOMIC DNA]</scope>
    <source>
        <strain evidence="4">UAMH 10579</strain>
    </source>
</reference>
<accession>A0A1B8GPR0</accession>
<proteinExistence type="predicted"/>
<dbReference type="Proteomes" id="UP000091956">
    <property type="component" value="Unassembled WGS sequence"/>
</dbReference>
<keyword evidence="4" id="KW-1185">Reference proteome</keyword>
<dbReference type="RefSeq" id="XP_018131541.1">
    <property type="nucleotide sequence ID" value="XM_018274582.1"/>
</dbReference>
<reference evidence="3 4" key="1">
    <citation type="submission" date="2016-03" db="EMBL/GenBank/DDBJ databases">
        <title>Comparative genomics of Pseudogymnoascus destructans, the fungus causing white-nose syndrome of bats.</title>
        <authorList>
            <person name="Palmer J.M."/>
            <person name="Drees K.P."/>
            <person name="Foster J.T."/>
            <person name="Lindner D.L."/>
        </authorList>
    </citation>
    <scope>NUCLEOTIDE SEQUENCE [LARGE SCALE GENOMIC DNA]</scope>
    <source>
        <strain evidence="3 4">UAMH 10579</strain>
    </source>
</reference>
<feature type="transmembrane region" description="Helical" evidence="2">
    <location>
        <begin position="99"/>
        <end position="120"/>
    </location>
</feature>
<evidence type="ECO:0000256" key="2">
    <source>
        <dbReference type="SAM" id="Phobius"/>
    </source>
</evidence>
<protein>
    <submittedName>
        <fullName evidence="3">Uncharacterized protein</fullName>
    </submittedName>
</protein>
<keyword evidence="2" id="KW-1133">Transmembrane helix</keyword>
<evidence type="ECO:0000256" key="1">
    <source>
        <dbReference type="SAM" id="Coils"/>
    </source>
</evidence>
<name>A0A1B8GPR0_9PEZI</name>
<organism evidence="3 4">
    <name type="scientific">Pseudogymnoascus verrucosus</name>
    <dbReference type="NCBI Taxonomy" id="342668"/>
    <lineage>
        <taxon>Eukaryota</taxon>
        <taxon>Fungi</taxon>
        <taxon>Dikarya</taxon>
        <taxon>Ascomycota</taxon>
        <taxon>Pezizomycotina</taxon>
        <taxon>Leotiomycetes</taxon>
        <taxon>Thelebolales</taxon>
        <taxon>Thelebolaceae</taxon>
        <taxon>Pseudogymnoascus</taxon>
    </lineage>
</organism>
<keyword evidence="1" id="KW-0175">Coiled coil</keyword>